<evidence type="ECO:0000256" key="7">
    <source>
        <dbReference type="ARBA" id="ARBA00022801"/>
    </source>
</evidence>
<evidence type="ECO:0000313" key="19">
    <source>
        <dbReference type="Proteomes" id="UP000014136"/>
    </source>
</evidence>
<comment type="similarity">
    <text evidence="13 14">In the central section; belongs to the AAA ATPase family.</text>
</comment>
<evidence type="ECO:0000256" key="8">
    <source>
        <dbReference type="ARBA" id="ARBA00022833"/>
    </source>
</evidence>
<dbReference type="GO" id="GO:0004222">
    <property type="term" value="F:metalloendopeptidase activity"/>
    <property type="evidence" value="ECO:0007669"/>
    <property type="project" value="InterPro"/>
</dbReference>
<keyword evidence="10 14" id="KW-1133">Transmembrane helix</keyword>
<dbReference type="GO" id="GO:0005524">
    <property type="term" value="F:ATP binding"/>
    <property type="evidence" value="ECO:0007669"/>
    <property type="project" value="UniProtKB-UniRule"/>
</dbReference>
<dbReference type="HAMAP" id="MF_01458">
    <property type="entry name" value="FtsH"/>
    <property type="match status" value="1"/>
</dbReference>
<dbReference type="AlphaFoldDB" id="S0P1G0"/>
<dbReference type="GO" id="GO:0006508">
    <property type="term" value="P:proteolysis"/>
    <property type="evidence" value="ECO:0007669"/>
    <property type="project" value="UniProtKB-KW"/>
</dbReference>
<keyword evidence="6 14" id="KW-0547">Nucleotide-binding</keyword>
<keyword evidence="14" id="KW-1003">Cell membrane</keyword>
<dbReference type="eggNOG" id="COG0465">
    <property type="taxonomic scope" value="Bacteria"/>
</dbReference>
<evidence type="ECO:0000256" key="16">
    <source>
        <dbReference type="SAM" id="MobiDB-lite"/>
    </source>
</evidence>
<dbReference type="PANTHER" id="PTHR23076">
    <property type="entry name" value="METALLOPROTEASE M41 FTSH"/>
    <property type="match status" value="1"/>
</dbReference>
<dbReference type="STRING" id="41997.RV16_GL000004"/>
<keyword evidence="9 14" id="KW-0067">ATP-binding</keyword>
<evidence type="ECO:0000256" key="12">
    <source>
        <dbReference type="ARBA" id="ARBA00023136"/>
    </source>
</evidence>
<evidence type="ECO:0000256" key="14">
    <source>
        <dbReference type="HAMAP-Rule" id="MF_01458"/>
    </source>
</evidence>
<dbReference type="Pfam" id="PF06480">
    <property type="entry name" value="FtsH_ext"/>
    <property type="match status" value="1"/>
</dbReference>
<dbReference type="InterPro" id="IPR003593">
    <property type="entry name" value="AAA+_ATPase"/>
</dbReference>
<evidence type="ECO:0000256" key="2">
    <source>
        <dbReference type="ARBA" id="ARBA00010044"/>
    </source>
</evidence>
<keyword evidence="7 14" id="KW-0378">Hydrolase</keyword>
<dbReference type="FunFam" id="1.10.8.60:FF:000001">
    <property type="entry name" value="ATP-dependent zinc metalloprotease FtsH"/>
    <property type="match status" value="1"/>
</dbReference>
<dbReference type="GO" id="GO:0016887">
    <property type="term" value="F:ATP hydrolysis activity"/>
    <property type="evidence" value="ECO:0007669"/>
    <property type="project" value="UniProtKB-UniRule"/>
</dbReference>
<dbReference type="InterPro" id="IPR011546">
    <property type="entry name" value="Pept_M41_FtsH_extracell"/>
</dbReference>
<comment type="similarity">
    <text evidence="2 14">In the C-terminal section; belongs to the peptidase M41 family.</text>
</comment>
<dbReference type="GO" id="GO:0008270">
    <property type="term" value="F:zinc ion binding"/>
    <property type="evidence" value="ECO:0007669"/>
    <property type="project" value="UniProtKB-UniRule"/>
</dbReference>
<name>S0P1G0_9ENTE</name>
<feature type="domain" description="AAA+ ATPase" evidence="17">
    <location>
        <begin position="220"/>
        <end position="359"/>
    </location>
</feature>
<dbReference type="PANTHER" id="PTHR23076:SF113">
    <property type="entry name" value="ATP-DEPENDENT ZINC METALLOPROTEASE FTSH 1, CHLOROPLASTIC-RELATED"/>
    <property type="match status" value="1"/>
</dbReference>
<dbReference type="Proteomes" id="UP000014136">
    <property type="component" value="Unassembled WGS sequence"/>
</dbReference>
<gene>
    <name evidence="14" type="primary">ftsH</name>
    <name evidence="18" type="ORF">OMQ_02454</name>
</gene>
<dbReference type="Gene3D" id="1.10.8.60">
    <property type="match status" value="1"/>
</dbReference>
<feature type="binding site" evidence="14">
    <location>
        <position position="454"/>
    </location>
    <ligand>
        <name>Zn(2+)</name>
        <dbReference type="ChEBI" id="CHEBI:29105"/>
        <note>catalytic</note>
    </ligand>
</feature>
<dbReference type="EC" id="3.4.24.-" evidence="14"/>
<keyword evidence="4 14" id="KW-0812">Transmembrane</keyword>
<sequence length="695" mass="76450">MNKKNNGTVRNTLYYVLVILAMVMVVYFFLGNGGNQTPEIEYSKFTEQLEEGEIKEFKVQPANGVYRITGEYNEEQKINNNNGLAVLGSTQSTTKRFTTIVLPNDSTLSEVTTLASEHSVKTSIEEESSSGIWLSLLISFLPLVIIIFFFYMMMGQQGGGGGGGGRVMNFGKSKAKEADKKANRVRFSDVAGAEEEKQELVEVVEFLKDPRRFSELGARIPAGVLLEGPPGTGKTLLAKAVAGEAGVPFYSISGSDFVEMFVGVGASRVRDLFETAKKNAPAIIFIDEIDAVGRQRGAGMGGGHDEREQTLNQLLVEMDGFGGNEGVIVIAATNRSDVLDPALLRPGRFDRQILVGRPDVKGREAILRVHARNKPLADDVDLKVVAQQTPGFAGAELENVLNEAALVAARRNKKKIDASDIDEAEDRVIAGPAKKDRVISKREREMVAYHEAGHTIVGLVLSRARVVHKVTIIPRGRAGGYMIALPKEDQMLMTKDDMFEQIVGLLGGRTAEEIIFNVQSTGASNDFEQATALARSMVTEYGMSDKLGPVQYEGNHQVFVGRDYGQTKAYSEQVAFEIDQEVRAILMNAHAKAREIIEEYSEQHKLIAEKLLEFETLDAKAIKSLFETGKMPEGSENSDFPSEKAQSFEEAKRALEAKDAEKQAEEKAEFEEAKDYFANIREESKADTDKDDSKE</sequence>
<keyword evidence="11 14" id="KW-0482">Metalloprotease</keyword>
<dbReference type="OrthoDB" id="9809379at2"/>
<dbReference type="InterPro" id="IPR037219">
    <property type="entry name" value="Peptidase_M41-like"/>
</dbReference>
<dbReference type="SMART" id="SM00382">
    <property type="entry name" value="AAA"/>
    <property type="match status" value="1"/>
</dbReference>
<evidence type="ECO:0000256" key="5">
    <source>
        <dbReference type="ARBA" id="ARBA00022723"/>
    </source>
</evidence>
<evidence type="ECO:0000256" key="4">
    <source>
        <dbReference type="ARBA" id="ARBA00022692"/>
    </source>
</evidence>
<comment type="caution">
    <text evidence="18">The sequence shown here is derived from an EMBL/GenBank/DDBJ whole genome shotgun (WGS) entry which is preliminary data.</text>
</comment>
<organism evidence="18 19">
    <name type="scientific">Enterococcus saccharolyticus subsp. saccharolyticus ATCC 43076</name>
    <dbReference type="NCBI Taxonomy" id="1139996"/>
    <lineage>
        <taxon>Bacteria</taxon>
        <taxon>Bacillati</taxon>
        <taxon>Bacillota</taxon>
        <taxon>Bacilli</taxon>
        <taxon>Lactobacillales</taxon>
        <taxon>Enterococcaceae</taxon>
        <taxon>Enterococcus</taxon>
    </lineage>
</organism>
<proteinExistence type="inferred from homology"/>
<keyword evidence="3 14" id="KW-0645">Protease</keyword>
<dbReference type="GO" id="GO:0005886">
    <property type="term" value="C:plasma membrane"/>
    <property type="evidence" value="ECO:0007669"/>
    <property type="project" value="UniProtKB-SubCell"/>
</dbReference>
<dbReference type="SUPFAM" id="SSF140990">
    <property type="entry name" value="FtsH protease domain-like"/>
    <property type="match status" value="1"/>
</dbReference>
<feature type="binding site" evidence="14">
    <location>
        <position position="450"/>
    </location>
    <ligand>
        <name>Zn(2+)</name>
        <dbReference type="ChEBI" id="CHEBI:29105"/>
        <note>catalytic</note>
    </ligand>
</feature>
<reference evidence="18 19" key="1">
    <citation type="submission" date="2013-03" db="EMBL/GenBank/DDBJ databases">
        <title>The Genome Sequence of Enterococcus saccharolyticus ATCC_43076 (Illumina only assembly).</title>
        <authorList>
            <consortium name="The Broad Institute Genomics Platform"/>
            <consortium name="The Broad Institute Genome Sequencing Center for Infectious Disease"/>
            <person name="Earl A."/>
            <person name="Russ C."/>
            <person name="Gilmore M."/>
            <person name="Surin D."/>
            <person name="Walker B."/>
            <person name="Young S."/>
            <person name="Zeng Q."/>
            <person name="Gargeya S."/>
            <person name="Fitzgerald M."/>
            <person name="Haas B."/>
            <person name="Abouelleil A."/>
            <person name="Allen A.W."/>
            <person name="Alvarado L."/>
            <person name="Arachchi H.M."/>
            <person name="Berlin A.M."/>
            <person name="Chapman S.B."/>
            <person name="Gainer-Dewar J."/>
            <person name="Goldberg J."/>
            <person name="Griggs A."/>
            <person name="Gujja S."/>
            <person name="Hansen M."/>
            <person name="Howarth C."/>
            <person name="Imamovic A."/>
            <person name="Ireland A."/>
            <person name="Larimer J."/>
            <person name="McCowan C."/>
            <person name="Murphy C."/>
            <person name="Pearson M."/>
            <person name="Poon T.W."/>
            <person name="Priest M."/>
            <person name="Roberts A."/>
            <person name="Saif S."/>
            <person name="Shea T."/>
            <person name="Sisk P."/>
            <person name="Sykes S."/>
            <person name="Wortman J."/>
            <person name="Nusbaum C."/>
            <person name="Birren B."/>
        </authorList>
    </citation>
    <scope>NUCLEOTIDE SEQUENCE [LARGE SCALE GENOMIC DNA]</scope>
    <source>
        <strain evidence="18 19">ATCC 43076</strain>
    </source>
</reference>
<dbReference type="FunFam" id="1.20.58.760:FF:000001">
    <property type="entry name" value="ATP-dependent zinc metalloprotease FtsH"/>
    <property type="match status" value="1"/>
</dbReference>
<dbReference type="Pfam" id="PF01434">
    <property type="entry name" value="Peptidase_M41"/>
    <property type="match status" value="1"/>
</dbReference>
<evidence type="ECO:0000256" key="11">
    <source>
        <dbReference type="ARBA" id="ARBA00023049"/>
    </source>
</evidence>
<comment type="subunit">
    <text evidence="14">Homohexamer.</text>
</comment>
<dbReference type="InterPro" id="IPR005936">
    <property type="entry name" value="FtsH"/>
</dbReference>
<dbReference type="InterPro" id="IPR003960">
    <property type="entry name" value="ATPase_AAA_CS"/>
</dbReference>
<dbReference type="SUPFAM" id="SSF52540">
    <property type="entry name" value="P-loop containing nucleoside triphosphate hydrolases"/>
    <property type="match status" value="1"/>
</dbReference>
<feature type="transmembrane region" description="Helical" evidence="14">
    <location>
        <begin position="12"/>
        <end position="30"/>
    </location>
</feature>
<dbReference type="InterPro" id="IPR000642">
    <property type="entry name" value="Peptidase_M41"/>
</dbReference>
<evidence type="ECO:0000256" key="15">
    <source>
        <dbReference type="RuleBase" id="RU003651"/>
    </source>
</evidence>
<comment type="cofactor">
    <cofactor evidence="14">
        <name>Zn(2+)</name>
        <dbReference type="ChEBI" id="CHEBI:29105"/>
    </cofactor>
    <text evidence="14">Binds 1 zinc ion per subunit.</text>
</comment>
<evidence type="ECO:0000256" key="9">
    <source>
        <dbReference type="ARBA" id="ARBA00022840"/>
    </source>
</evidence>
<dbReference type="InterPro" id="IPR003959">
    <property type="entry name" value="ATPase_AAA_core"/>
</dbReference>
<feature type="active site" evidence="14">
    <location>
        <position position="451"/>
    </location>
</feature>
<feature type="binding site" evidence="14">
    <location>
        <position position="526"/>
    </location>
    <ligand>
        <name>Zn(2+)</name>
        <dbReference type="ChEBI" id="CHEBI:29105"/>
        <note>catalytic</note>
    </ligand>
</feature>
<evidence type="ECO:0000259" key="17">
    <source>
        <dbReference type="SMART" id="SM00382"/>
    </source>
</evidence>
<dbReference type="RefSeq" id="WP_016176207.1">
    <property type="nucleotide sequence ID" value="NZ_KE136391.1"/>
</dbReference>
<accession>S0P1G0</accession>
<evidence type="ECO:0000256" key="1">
    <source>
        <dbReference type="ARBA" id="ARBA00004370"/>
    </source>
</evidence>
<dbReference type="GO" id="GO:0004176">
    <property type="term" value="F:ATP-dependent peptidase activity"/>
    <property type="evidence" value="ECO:0007669"/>
    <property type="project" value="InterPro"/>
</dbReference>
<dbReference type="PATRIC" id="fig|1139996.3.peg.2407"/>
<comment type="subcellular location">
    <subcellularLocation>
        <location evidence="14">Cell membrane</location>
        <topology evidence="14">Multi-pass membrane protein</topology>
        <orientation evidence="14">Cytoplasmic side</orientation>
    </subcellularLocation>
    <subcellularLocation>
        <location evidence="1">Membrane</location>
    </subcellularLocation>
</comment>
<dbReference type="InterPro" id="IPR041569">
    <property type="entry name" value="AAA_lid_3"/>
</dbReference>
<keyword evidence="8 14" id="KW-0862">Zinc</keyword>
<evidence type="ECO:0000256" key="3">
    <source>
        <dbReference type="ARBA" id="ARBA00022670"/>
    </source>
</evidence>
<protein>
    <recommendedName>
        <fullName evidence="14">ATP-dependent zinc metalloprotease FtsH</fullName>
        <ecNumber evidence="14">3.4.24.-</ecNumber>
    </recommendedName>
</protein>
<dbReference type="HOGENOM" id="CLU_000688_16_2_9"/>
<feature type="region of interest" description="Disordered" evidence="16">
    <location>
        <begin position="628"/>
        <end position="695"/>
    </location>
</feature>
<dbReference type="GO" id="GO:0030163">
    <property type="term" value="P:protein catabolic process"/>
    <property type="evidence" value="ECO:0007669"/>
    <property type="project" value="UniProtKB-UniRule"/>
</dbReference>
<feature type="binding site" evidence="14">
    <location>
        <begin position="228"/>
        <end position="235"/>
    </location>
    <ligand>
        <name>ATP</name>
        <dbReference type="ChEBI" id="CHEBI:30616"/>
    </ligand>
</feature>
<dbReference type="MEROPS" id="M41.009"/>
<dbReference type="NCBIfam" id="TIGR01241">
    <property type="entry name" value="FtsH_fam"/>
    <property type="match status" value="1"/>
</dbReference>
<keyword evidence="5 14" id="KW-0479">Metal-binding</keyword>
<dbReference type="CDD" id="cd19501">
    <property type="entry name" value="RecA-like_FtsH"/>
    <property type="match status" value="1"/>
</dbReference>
<dbReference type="FunFam" id="3.40.50.300:FF:000001">
    <property type="entry name" value="ATP-dependent zinc metalloprotease FtsH"/>
    <property type="match status" value="1"/>
</dbReference>
<dbReference type="Pfam" id="PF00004">
    <property type="entry name" value="AAA"/>
    <property type="match status" value="1"/>
</dbReference>
<dbReference type="Gene3D" id="1.20.58.760">
    <property type="entry name" value="Peptidase M41"/>
    <property type="match status" value="1"/>
</dbReference>
<dbReference type="PROSITE" id="PS00674">
    <property type="entry name" value="AAA"/>
    <property type="match status" value="1"/>
</dbReference>
<evidence type="ECO:0000256" key="10">
    <source>
        <dbReference type="ARBA" id="ARBA00022989"/>
    </source>
</evidence>
<keyword evidence="19" id="KW-1185">Reference proteome</keyword>
<keyword evidence="12 14" id="KW-0472">Membrane</keyword>
<evidence type="ECO:0000256" key="13">
    <source>
        <dbReference type="ARBA" id="ARBA00061570"/>
    </source>
</evidence>
<comment type="function">
    <text evidence="14">Acts as a processive, ATP-dependent zinc metallopeptidase for both cytoplasmic and membrane proteins. Plays a role in the quality control of integral membrane proteins.</text>
</comment>
<dbReference type="EMBL" id="AHYT01000012">
    <property type="protein sequence ID" value="EOT25984.1"/>
    <property type="molecule type" value="Genomic_DNA"/>
</dbReference>
<dbReference type="Gene3D" id="3.40.50.300">
    <property type="entry name" value="P-loop containing nucleotide triphosphate hydrolases"/>
    <property type="match status" value="1"/>
</dbReference>
<dbReference type="InterPro" id="IPR027417">
    <property type="entry name" value="P-loop_NTPase"/>
</dbReference>
<feature type="compositionally biased region" description="Basic and acidic residues" evidence="16">
    <location>
        <begin position="646"/>
        <end position="695"/>
    </location>
</feature>
<feature type="transmembrane region" description="Helical" evidence="14">
    <location>
        <begin position="132"/>
        <end position="151"/>
    </location>
</feature>
<dbReference type="Pfam" id="PF17862">
    <property type="entry name" value="AAA_lid_3"/>
    <property type="match status" value="1"/>
</dbReference>
<comment type="similarity">
    <text evidence="15">Belongs to the AAA ATPase family.</text>
</comment>
<evidence type="ECO:0000313" key="18">
    <source>
        <dbReference type="EMBL" id="EOT25984.1"/>
    </source>
</evidence>
<evidence type="ECO:0000256" key="6">
    <source>
        <dbReference type="ARBA" id="ARBA00022741"/>
    </source>
</evidence>